<feature type="region of interest" description="Disordered" evidence="18">
    <location>
        <begin position="94"/>
        <end position="119"/>
    </location>
</feature>
<evidence type="ECO:0000256" key="4">
    <source>
        <dbReference type="ARBA" id="ARBA00009423"/>
    </source>
</evidence>
<gene>
    <name evidence="20" type="ORF">TBRA_LOCUS10158</name>
</gene>
<dbReference type="GO" id="GO:0006614">
    <property type="term" value="P:SRP-dependent cotranslational protein targeting to membrane"/>
    <property type="evidence" value="ECO:0007669"/>
    <property type="project" value="InterPro"/>
</dbReference>
<dbReference type="OrthoDB" id="1727884at2759"/>
<evidence type="ECO:0000256" key="8">
    <source>
        <dbReference type="ARBA" id="ARBA00022824"/>
    </source>
</evidence>
<dbReference type="GO" id="GO:0000278">
    <property type="term" value="P:mitotic cell cycle"/>
    <property type="evidence" value="ECO:0007669"/>
    <property type="project" value="UniProtKB-ARBA"/>
</dbReference>
<dbReference type="InterPro" id="IPR000897">
    <property type="entry name" value="SRP54_GTPase_dom"/>
</dbReference>
<evidence type="ECO:0000256" key="5">
    <source>
        <dbReference type="ARBA" id="ARBA00022490"/>
    </source>
</evidence>
<evidence type="ECO:0000256" key="15">
    <source>
        <dbReference type="ARBA" id="ARBA00023306"/>
    </source>
</evidence>
<dbReference type="InterPro" id="IPR013763">
    <property type="entry name" value="Cyclin-like_dom"/>
</dbReference>
<dbReference type="SMART" id="SM00963">
    <property type="entry name" value="SRP54_N"/>
    <property type="match status" value="1"/>
</dbReference>
<dbReference type="GO" id="GO:0005789">
    <property type="term" value="C:endoplasmic reticulum membrane"/>
    <property type="evidence" value="ECO:0007669"/>
    <property type="project" value="UniProtKB-SubCell"/>
</dbReference>
<comment type="similarity">
    <text evidence="4">Belongs to the TACC family.</text>
</comment>
<evidence type="ECO:0000259" key="19">
    <source>
        <dbReference type="PROSITE" id="PS00300"/>
    </source>
</evidence>
<keyword evidence="8" id="KW-0256">Endoplasmic reticulum</keyword>
<evidence type="ECO:0000256" key="2">
    <source>
        <dbReference type="ARBA" id="ARBA00004397"/>
    </source>
</evidence>
<evidence type="ECO:0000256" key="14">
    <source>
        <dbReference type="ARBA" id="ARBA00023212"/>
    </source>
</evidence>
<dbReference type="InterPro" id="IPR007707">
    <property type="entry name" value="TACC_C"/>
</dbReference>
<dbReference type="InterPro" id="IPR042101">
    <property type="entry name" value="SRP54_N_sf"/>
</dbReference>
<dbReference type="SMART" id="SM00385">
    <property type="entry name" value="CYCLIN"/>
    <property type="match status" value="1"/>
</dbReference>
<evidence type="ECO:0000256" key="1">
    <source>
        <dbReference type="ARBA" id="ARBA00004245"/>
    </source>
</evidence>
<comment type="subcellular location">
    <subcellularLocation>
        <location evidence="1">Cytoplasm</location>
        <location evidence="1">Cytoskeleton</location>
    </subcellularLocation>
    <subcellularLocation>
        <location evidence="2">Endoplasmic reticulum membrane</location>
        <topology evidence="2">Peripheral membrane protein</topology>
        <orientation evidence="2">Cytoplasmic side</orientation>
    </subcellularLocation>
</comment>
<dbReference type="Pfam" id="PF00448">
    <property type="entry name" value="SRP54"/>
    <property type="match status" value="1"/>
</dbReference>
<dbReference type="SUPFAM" id="SSF47364">
    <property type="entry name" value="Domain of the SRP/SRP receptor G-proteins"/>
    <property type="match status" value="1"/>
</dbReference>
<feature type="coiled-coil region" evidence="17">
    <location>
        <begin position="870"/>
        <end position="1035"/>
    </location>
</feature>
<keyword evidence="15" id="KW-0131">Cell cycle</keyword>
<dbReference type="InterPro" id="IPR004367">
    <property type="entry name" value="Cyclin_C-dom"/>
</dbReference>
<dbReference type="InterPro" id="IPR036915">
    <property type="entry name" value="Cyclin-like_sf"/>
</dbReference>
<dbReference type="GO" id="GO:0005047">
    <property type="term" value="F:signal recognition particle binding"/>
    <property type="evidence" value="ECO:0007669"/>
    <property type="project" value="TreeGrafter"/>
</dbReference>
<dbReference type="SMART" id="SM00962">
    <property type="entry name" value="SRP54"/>
    <property type="match status" value="1"/>
</dbReference>
<dbReference type="EMBL" id="CADCXV010000905">
    <property type="protein sequence ID" value="CAB0038373.1"/>
    <property type="molecule type" value="Genomic_DNA"/>
</dbReference>
<evidence type="ECO:0000256" key="7">
    <source>
        <dbReference type="ARBA" id="ARBA00022741"/>
    </source>
</evidence>
<dbReference type="FunFam" id="3.40.50.300:FF:000188">
    <property type="entry name" value="signal recognition particle receptor subunit alpha"/>
    <property type="match status" value="1"/>
</dbReference>
<feature type="region of interest" description="Disordered" evidence="18">
    <location>
        <begin position="1204"/>
        <end position="1223"/>
    </location>
</feature>
<evidence type="ECO:0000256" key="9">
    <source>
        <dbReference type="ARBA" id="ARBA00023054"/>
    </source>
</evidence>
<organism evidence="20 21">
    <name type="scientific">Trichogramma brassicae</name>
    <dbReference type="NCBI Taxonomy" id="86971"/>
    <lineage>
        <taxon>Eukaryota</taxon>
        <taxon>Metazoa</taxon>
        <taxon>Ecdysozoa</taxon>
        <taxon>Arthropoda</taxon>
        <taxon>Hexapoda</taxon>
        <taxon>Insecta</taxon>
        <taxon>Pterygota</taxon>
        <taxon>Neoptera</taxon>
        <taxon>Endopterygota</taxon>
        <taxon>Hymenoptera</taxon>
        <taxon>Apocrita</taxon>
        <taxon>Proctotrupomorpha</taxon>
        <taxon>Chalcidoidea</taxon>
        <taxon>Trichogrammatidae</taxon>
        <taxon>Trichogramma</taxon>
    </lineage>
</organism>
<evidence type="ECO:0000256" key="10">
    <source>
        <dbReference type="ARBA" id="ARBA00023127"/>
    </source>
</evidence>
<keyword evidence="14" id="KW-0206">Cytoskeleton</keyword>
<dbReference type="InterPro" id="IPR048258">
    <property type="entry name" value="Cyclins_cyclin-box"/>
</dbReference>
<dbReference type="InterPro" id="IPR006671">
    <property type="entry name" value="Cyclin_N"/>
</dbReference>
<evidence type="ECO:0000256" key="13">
    <source>
        <dbReference type="ARBA" id="ARBA00023170"/>
    </source>
</evidence>
<evidence type="ECO:0000256" key="12">
    <source>
        <dbReference type="ARBA" id="ARBA00023136"/>
    </source>
</evidence>
<dbReference type="SMART" id="SM01332">
    <property type="entry name" value="Cyclin_C"/>
    <property type="match status" value="1"/>
</dbReference>
<dbReference type="Pfam" id="PF02881">
    <property type="entry name" value="SRP54_N"/>
    <property type="match status" value="1"/>
</dbReference>
<dbReference type="GO" id="GO:0005634">
    <property type="term" value="C:nucleus"/>
    <property type="evidence" value="ECO:0007669"/>
    <property type="project" value="UniProtKB-ARBA"/>
</dbReference>
<dbReference type="Pfam" id="PF05010">
    <property type="entry name" value="TACC_C"/>
    <property type="match status" value="1"/>
</dbReference>
<dbReference type="SUPFAM" id="SSF47954">
    <property type="entry name" value="Cyclin-like"/>
    <property type="match status" value="2"/>
</dbReference>
<proteinExistence type="inferred from homology"/>
<comment type="similarity">
    <text evidence="16">Belongs to the cyclin family.</text>
</comment>
<dbReference type="CDD" id="cd20519">
    <property type="entry name" value="CYCLIN_CCNE_rpt1"/>
    <property type="match status" value="1"/>
</dbReference>
<keyword evidence="21" id="KW-1185">Reference proteome</keyword>
<dbReference type="PROSITE" id="PS00300">
    <property type="entry name" value="SRP54"/>
    <property type="match status" value="1"/>
</dbReference>
<keyword evidence="9 17" id="KW-0175">Coiled coil</keyword>
<dbReference type="GO" id="GO:0005525">
    <property type="term" value="F:GTP binding"/>
    <property type="evidence" value="ECO:0007669"/>
    <property type="project" value="UniProtKB-KW"/>
</dbReference>
<evidence type="ECO:0000256" key="18">
    <source>
        <dbReference type="SAM" id="MobiDB-lite"/>
    </source>
</evidence>
<sequence length="1544" mass="174461">MTICLIAVRIAARKVRLDLTAWRSLIFDYCCVVHRNFYKTFLFLRSSIVYCFDERKSHRSGVIERRCIDMNGVHSEAYSFGYWVVLTKKTHNNTWPTTNKGSKKRRAEASEDDNLPPTKRSLSCVEVAETSPEVCIAASPSSVPRTPCESPRKGYYSETSTWSDLRIPTCFLTPSTTHSDKKSGPPLPSLPWADGSDVWSIMCVNDQKSTAQRDPNLMERHPTLQARMRSILLDWVIEVCEVYKLHRETFYLAMDYYDRFMSTHYDIQKAQLQLVGITCLFIAAKVEEIYPPKISEFAYVTDGACNEEEILKQELIILKGLGWTLNTITPCTWLNIFLQVQSGDWSKPNTFIYPQYGGTVYTRASQLLDLASLDEGSLRFLYSHMAAAALYHIQGRETALRVSKLSWEQLEPCARWIEPFYIFLTTEERPQELLRANIPRIEIKNRSFLKATLPNVVLDETHRIQTHVTDLEMLEIAQSLQLDAITTLDSSPEKTCLLTPPTFTCRSVYTQCDRLTVSADLRFIYKHIFTCYGRFAVEVKKAGVSAEKTLSVPAISRRTRRAVRRRLPKVNCSASESLPSSQTTTAPSSGPNSLVPETLSSASSFQSLDSKSSSGICADSAPGSPEKTIDNKQPSPRRPLTNFDQSYINVNDIPDIDDLISGCANIKLDSANGHKDYNDEDENADSLQNSSGDLSPDQTFASAADDTVHELTQVNGIQQQDEENVTNFKTCLNNFENFRTNRTQLLSHLYKRKPTLKKRVKIPIRQSKDLLLIKTLKQLKFYQKNLLILYRSLNKNKNTKLLNHRYKVQLYNSQTRARLILLNQVRLIFLKILKLLKRLNISFPQPLIEEPEKPETQTVPVVDEKMAKELELVRTTVIQLEEELGKLKREHNQDLEKQKKLYEEQVNAVENKFGQMQSQLSQEVKSKDQMTVIAEEYEKSISRLVAEREKDKATWEMEKARLTEELQAAQQHLMNTEAAFNDVHTKYERLKSVVSAYKSNEAVLKESIAENQETIKTLENRYEQLKSHAVAQLDKCVLLNELIILKNLNFTDSSVTGLNLESSLKGSAQKQCLFCLIYPRKSLQSFCDIVRLGGGGTPLKNFFILFNANLSDRRTFSAVRVVLLLLGRTPSVLLHTHTQWISCQCRSQVIVIMLDLFTIFSKGGIVLWYFQSTAQIFTPSVNALIKSVILQIIGKMQGGIRDLEVESDSSDSEGEEPDSPKQVKKSNAMFSMFKSLVGNKQLNEENMRPVLEKLKDHLNSKNVATDICQKLCDSVYSKLEGKVLGTFDSVANTIKASLTDALVQILSPTRRVDILRDAHEAKKNGKPYVMAFCGVNGVGKSTNLAKICFWLIENNFRVLIAACDTFRAGAVEQLRTHMKHLNALHPPSKHNGVTMVQLYEKGYGKDAAGIAMEAIRYASDSKFDVVLVDTAGRMQDNEPLMRALTKLIKVNEPDLVLFVGEALVGNEAVDQLVKFNQALADYSSSTNPHMIDGIVLTKFDTIDDKAAISMTYITGQPIVFVGTGQTYTDLKSLNAKAVVHALMK</sequence>
<dbReference type="CDD" id="cd20520">
    <property type="entry name" value="CYCLIN_CCNE_rpt2"/>
    <property type="match status" value="1"/>
</dbReference>
<dbReference type="PANTHER" id="PTHR43134">
    <property type="entry name" value="SIGNAL RECOGNITION PARTICLE RECEPTOR SUBUNIT ALPHA"/>
    <property type="match status" value="1"/>
</dbReference>
<keyword evidence="11" id="KW-0342">GTP-binding</keyword>
<feature type="compositionally biased region" description="Low complexity" evidence="18">
    <location>
        <begin position="600"/>
        <end position="614"/>
    </location>
</feature>
<dbReference type="SUPFAM" id="SSF64356">
    <property type="entry name" value="SNARE-like"/>
    <property type="match status" value="1"/>
</dbReference>
<comment type="similarity">
    <text evidence="3">Belongs to the GTP-binding SRP family.</text>
</comment>
<feature type="compositionally biased region" description="Polar residues" evidence="18">
    <location>
        <begin position="572"/>
        <end position="592"/>
    </location>
</feature>
<protein>
    <recommendedName>
        <fullName evidence="19">SRP54-type proteins GTP-binding domain-containing protein</fullName>
    </recommendedName>
</protein>
<evidence type="ECO:0000256" key="16">
    <source>
        <dbReference type="RuleBase" id="RU000383"/>
    </source>
</evidence>
<keyword evidence="5" id="KW-0963">Cytoplasm</keyword>
<dbReference type="FunFam" id="1.10.472.10:FF:000001">
    <property type="entry name" value="G2/mitotic-specific cyclin"/>
    <property type="match status" value="1"/>
</dbReference>
<name>A0A6H5IRX9_9HYME</name>
<dbReference type="InterPro" id="IPR027417">
    <property type="entry name" value="P-loop_NTPase"/>
</dbReference>
<accession>A0A6H5IRX9</accession>
<feature type="compositionally biased region" description="Acidic residues" evidence="18">
    <location>
        <begin position="1205"/>
        <end position="1217"/>
    </location>
</feature>
<keyword evidence="7" id="KW-0547">Nucleotide-binding</keyword>
<keyword evidence="10 16" id="KW-0195">Cyclin</keyword>
<dbReference type="InterPro" id="IPR011012">
    <property type="entry name" value="Longin-like_dom_sf"/>
</dbReference>
<dbReference type="GO" id="GO:0003924">
    <property type="term" value="F:GTPase activity"/>
    <property type="evidence" value="ECO:0007669"/>
    <property type="project" value="TreeGrafter"/>
</dbReference>
<feature type="region of interest" description="Disordered" evidence="18">
    <location>
        <begin position="674"/>
        <end position="699"/>
    </location>
</feature>
<dbReference type="Gene3D" id="1.10.472.10">
    <property type="entry name" value="Cyclin-like"/>
    <property type="match status" value="2"/>
</dbReference>
<dbReference type="SMART" id="SM00382">
    <property type="entry name" value="AAA"/>
    <property type="match status" value="1"/>
</dbReference>
<evidence type="ECO:0000313" key="21">
    <source>
        <dbReference type="Proteomes" id="UP000479190"/>
    </source>
</evidence>
<dbReference type="InterPro" id="IPR013822">
    <property type="entry name" value="Signal_recog_particl_SRP54_hlx"/>
</dbReference>
<feature type="region of interest" description="Disordered" evidence="18">
    <location>
        <begin position="571"/>
        <end position="643"/>
    </location>
</feature>
<dbReference type="GO" id="GO:0051301">
    <property type="term" value="P:cell division"/>
    <property type="evidence" value="ECO:0007669"/>
    <property type="project" value="UniProtKB-KW"/>
</dbReference>
<dbReference type="Pfam" id="PF02984">
    <property type="entry name" value="Cyclin_C"/>
    <property type="match status" value="1"/>
</dbReference>
<dbReference type="Gene3D" id="3.30.450.60">
    <property type="match status" value="1"/>
</dbReference>
<evidence type="ECO:0000256" key="17">
    <source>
        <dbReference type="SAM" id="Coils"/>
    </source>
</evidence>
<dbReference type="CDD" id="cd17876">
    <property type="entry name" value="SRalpha_C"/>
    <property type="match status" value="1"/>
</dbReference>
<reference evidence="20 21" key="1">
    <citation type="submission" date="2020-02" db="EMBL/GenBank/DDBJ databases">
        <authorList>
            <person name="Ferguson B K."/>
        </authorList>
    </citation>
    <scope>NUCLEOTIDE SEQUENCE [LARGE SCALE GENOMIC DNA]</scope>
</reference>
<dbReference type="SUPFAM" id="SSF52540">
    <property type="entry name" value="P-loop containing nucleoside triphosphate hydrolases"/>
    <property type="match status" value="1"/>
</dbReference>
<dbReference type="Gene3D" id="3.40.50.300">
    <property type="entry name" value="P-loop containing nucleotide triphosphate hydrolases"/>
    <property type="match status" value="1"/>
</dbReference>
<evidence type="ECO:0000256" key="3">
    <source>
        <dbReference type="ARBA" id="ARBA00008531"/>
    </source>
</evidence>
<evidence type="ECO:0000256" key="11">
    <source>
        <dbReference type="ARBA" id="ARBA00023134"/>
    </source>
</evidence>
<dbReference type="Proteomes" id="UP000479190">
    <property type="component" value="Unassembled WGS sequence"/>
</dbReference>
<dbReference type="GO" id="GO:0005856">
    <property type="term" value="C:cytoskeleton"/>
    <property type="evidence" value="ECO:0007669"/>
    <property type="project" value="UniProtKB-SubCell"/>
</dbReference>
<dbReference type="InterPro" id="IPR003593">
    <property type="entry name" value="AAA+_ATPase"/>
</dbReference>
<dbReference type="PANTHER" id="PTHR43134:SF1">
    <property type="entry name" value="SIGNAL RECOGNITION PARTICLE RECEPTOR SUBUNIT ALPHA"/>
    <property type="match status" value="1"/>
</dbReference>
<keyword evidence="12" id="KW-0472">Membrane</keyword>
<dbReference type="InterPro" id="IPR036225">
    <property type="entry name" value="SRP/SRP_N"/>
</dbReference>
<feature type="domain" description="SRP54-type proteins GTP-binding" evidence="19">
    <location>
        <begin position="1517"/>
        <end position="1530"/>
    </location>
</feature>
<dbReference type="PROSITE" id="PS00292">
    <property type="entry name" value="CYCLINS"/>
    <property type="match status" value="1"/>
</dbReference>
<feature type="compositionally biased region" description="Polar residues" evidence="18">
    <location>
        <begin position="685"/>
        <end position="699"/>
    </location>
</feature>
<evidence type="ECO:0000256" key="6">
    <source>
        <dbReference type="ARBA" id="ARBA00022618"/>
    </source>
</evidence>
<dbReference type="CDD" id="cd14826">
    <property type="entry name" value="SR_alpha_SRX"/>
    <property type="match status" value="1"/>
</dbReference>
<keyword evidence="13" id="KW-0675">Receptor</keyword>
<keyword evidence="6" id="KW-0132">Cell division</keyword>
<evidence type="ECO:0000313" key="20">
    <source>
        <dbReference type="EMBL" id="CAB0038373.1"/>
    </source>
</evidence>
<dbReference type="Pfam" id="PF00134">
    <property type="entry name" value="Cyclin_N"/>
    <property type="match status" value="1"/>
</dbReference>
<dbReference type="Gene3D" id="1.20.120.140">
    <property type="entry name" value="Signal recognition particle SRP54, nucleotide-binding domain"/>
    <property type="match status" value="1"/>
</dbReference>